<dbReference type="OrthoDB" id="7130006at2759"/>
<evidence type="ECO:0000256" key="2">
    <source>
        <dbReference type="ARBA" id="ARBA00022801"/>
    </source>
</evidence>
<dbReference type="InterPro" id="IPR029058">
    <property type="entry name" value="AB_hydrolase_fold"/>
</dbReference>
<comment type="similarity">
    <text evidence="1">Belongs to the peptidase S33 family.</text>
</comment>
<dbReference type="VEuPathDB" id="FungiDB:PMAA_029180"/>
<feature type="active site" description="Proton donor" evidence="3">
    <location>
        <position position="336"/>
    </location>
</feature>
<keyword evidence="6" id="KW-1185">Reference proteome</keyword>
<evidence type="ECO:0000313" key="6">
    <source>
        <dbReference type="Proteomes" id="UP000001294"/>
    </source>
</evidence>
<feature type="active site" description="Proton acceptor" evidence="3">
    <location>
        <position position="400"/>
    </location>
</feature>
<dbReference type="HOGENOM" id="CLU_019414_0_0_1"/>
<dbReference type="EMBL" id="DS995899">
    <property type="protein sequence ID" value="EEA28101.1"/>
    <property type="molecule type" value="Genomic_DNA"/>
</dbReference>
<accession>B6Q3L2</accession>
<feature type="domain" description="Epoxide hydrolase N-terminal" evidence="4">
    <location>
        <begin position="31"/>
        <end position="146"/>
    </location>
</feature>
<dbReference type="Gene3D" id="3.40.50.1820">
    <property type="entry name" value="alpha/beta hydrolase"/>
    <property type="match status" value="1"/>
</dbReference>
<dbReference type="Pfam" id="PF06441">
    <property type="entry name" value="EHN"/>
    <property type="match status" value="1"/>
</dbReference>
<dbReference type="Proteomes" id="UP000001294">
    <property type="component" value="Unassembled WGS sequence"/>
</dbReference>
<feature type="active site" description="Nucleophile" evidence="3">
    <location>
        <position position="215"/>
    </location>
</feature>
<sequence length="424" mass="47722">MTTSQFLRTLNSTELDRPFGQLPTCVSLKSQSCKIDISSAEITELRSLAQRARLGPATFENTRAQPNKEFGLTRSWMDEAVKTWTSESAFNWGKIQDNINSIPHFTGQVDHNGHSYSIHYMTLWSQRSDAIPLVCIHGWPGCFLEYLSIAKLLQSKYTPETLPYHFIVPSLPGYTFSSGPPIDGVDFSTYDVSCIFRKLFNDHLGFKSYIVAGGDIGSRVCRALAADDANCIGIHLTFCFDFDMCNFPRQGLEDSELRDLATIDEFIRTGAGYAQMHATRSSTIGFVLSSSPVAFLAWIAEKFLEWTDITPDIETILTFVTLYWVTDTFPRSIYPYRHDFAPNENVSCHGDAARWLVPHNKVFGYSHFPKEILPVPRAWVERTGAAREVTFWRTHGQGGHFAGVEVPGVLLEDLEDFATHAKQS</sequence>
<reference evidence="6" key="1">
    <citation type="journal article" date="2015" name="Genome Announc.">
        <title>Genome sequence of the AIDS-associated pathogen Penicillium marneffei (ATCC18224) and its near taxonomic relative Talaromyces stipitatus (ATCC10500).</title>
        <authorList>
            <person name="Nierman W.C."/>
            <person name="Fedorova-Abrams N.D."/>
            <person name="Andrianopoulos A."/>
        </authorList>
    </citation>
    <scope>NUCLEOTIDE SEQUENCE [LARGE SCALE GENOMIC DNA]</scope>
    <source>
        <strain evidence="6">ATCC 18224 / CBS 334.59 / QM 7333</strain>
    </source>
</reference>
<dbReference type="PANTHER" id="PTHR21661:SF39">
    <property type="entry name" value="HYDROLASE, PUTATIVE (AFU_ORTHOLOGUE AFUA_3G08960)-RELATED"/>
    <property type="match status" value="1"/>
</dbReference>
<dbReference type="PRINTS" id="PR00412">
    <property type="entry name" value="EPOXHYDRLASE"/>
</dbReference>
<evidence type="ECO:0000256" key="3">
    <source>
        <dbReference type="PIRSR" id="PIRSR001112-1"/>
    </source>
</evidence>
<keyword evidence="2 5" id="KW-0378">Hydrolase</keyword>
<dbReference type="InterPro" id="IPR000639">
    <property type="entry name" value="Epox_hydrolase-like"/>
</dbReference>
<dbReference type="GO" id="GO:0097176">
    <property type="term" value="P:epoxide metabolic process"/>
    <property type="evidence" value="ECO:0007669"/>
    <property type="project" value="TreeGrafter"/>
</dbReference>
<protein>
    <submittedName>
        <fullName evidence="5">Epoxide hydrolase, putative</fullName>
    </submittedName>
</protein>
<name>B6Q3L2_TALMQ</name>
<dbReference type="GO" id="GO:0004301">
    <property type="term" value="F:epoxide hydrolase activity"/>
    <property type="evidence" value="ECO:0007669"/>
    <property type="project" value="TreeGrafter"/>
</dbReference>
<evidence type="ECO:0000256" key="1">
    <source>
        <dbReference type="ARBA" id="ARBA00010088"/>
    </source>
</evidence>
<dbReference type="STRING" id="441960.B6Q3L2"/>
<dbReference type="SUPFAM" id="SSF53474">
    <property type="entry name" value="alpha/beta-Hydrolases"/>
    <property type="match status" value="1"/>
</dbReference>
<dbReference type="PhylomeDB" id="B6Q3L2"/>
<dbReference type="AlphaFoldDB" id="B6Q3L2"/>
<dbReference type="InterPro" id="IPR016292">
    <property type="entry name" value="Epoxide_hydrolase"/>
</dbReference>
<evidence type="ECO:0000313" key="5">
    <source>
        <dbReference type="EMBL" id="EEA28101.1"/>
    </source>
</evidence>
<dbReference type="PANTHER" id="PTHR21661">
    <property type="entry name" value="EPOXIDE HYDROLASE 1-RELATED"/>
    <property type="match status" value="1"/>
</dbReference>
<gene>
    <name evidence="5" type="ORF">PMAA_029180</name>
</gene>
<dbReference type="PIRSF" id="PIRSF001112">
    <property type="entry name" value="Epoxide_hydrolase"/>
    <property type="match status" value="1"/>
</dbReference>
<organism evidence="5 6">
    <name type="scientific">Talaromyces marneffei (strain ATCC 18224 / CBS 334.59 / QM 7333)</name>
    <name type="common">Penicillium marneffei</name>
    <dbReference type="NCBI Taxonomy" id="441960"/>
    <lineage>
        <taxon>Eukaryota</taxon>
        <taxon>Fungi</taxon>
        <taxon>Dikarya</taxon>
        <taxon>Ascomycota</taxon>
        <taxon>Pezizomycotina</taxon>
        <taxon>Eurotiomycetes</taxon>
        <taxon>Eurotiomycetidae</taxon>
        <taxon>Eurotiales</taxon>
        <taxon>Trichocomaceae</taxon>
        <taxon>Talaromyces</taxon>
        <taxon>Talaromyces sect. Talaromyces</taxon>
    </lineage>
</organism>
<evidence type="ECO:0000259" key="4">
    <source>
        <dbReference type="Pfam" id="PF06441"/>
    </source>
</evidence>
<proteinExistence type="inferred from homology"/>
<dbReference type="InterPro" id="IPR010497">
    <property type="entry name" value="Epoxide_hydro_N"/>
</dbReference>